<dbReference type="InterPro" id="IPR052578">
    <property type="entry name" value="PI_Transfer_CRAL-TRIO"/>
</dbReference>
<proteinExistence type="predicted"/>
<dbReference type="InterPro" id="IPR001251">
    <property type="entry name" value="CRAL-TRIO_dom"/>
</dbReference>
<comment type="caution">
    <text evidence="2">The sequence shown here is derived from an EMBL/GenBank/DDBJ whole genome shotgun (WGS) entry which is preliminary data.</text>
</comment>
<protein>
    <recommendedName>
        <fullName evidence="1">CRAL-TRIO domain-containing protein</fullName>
    </recommendedName>
</protein>
<dbReference type="PROSITE" id="PS50191">
    <property type="entry name" value="CRAL_TRIO"/>
    <property type="match status" value="1"/>
</dbReference>
<feature type="domain" description="CRAL-TRIO" evidence="1">
    <location>
        <begin position="128"/>
        <end position="304"/>
    </location>
</feature>
<dbReference type="SUPFAM" id="SSF52087">
    <property type="entry name" value="CRAL/TRIO domain"/>
    <property type="match status" value="1"/>
</dbReference>
<evidence type="ECO:0000313" key="2">
    <source>
        <dbReference type="EMBL" id="KAL3783366.1"/>
    </source>
</evidence>
<name>A0ABD3P7P2_9STRA</name>
<reference evidence="2 3" key="1">
    <citation type="submission" date="2024-10" db="EMBL/GenBank/DDBJ databases">
        <title>Updated reference genomes for cyclostephanoid diatoms.</title>
        <authorList>
            <person name="Roberts W.R."/>
            <person name="Alverson A.J."/>
        </authorList>
    </citation>
    <scope>NUCLEOTIDE SEQUENCE [LARGE SCALE GENOMIC DNA]</scope>
    <source>
        <strain evidence="2 3">AJA276-08</strain>
    </source>
</reference>
<gene>
    <name evidence="2" type="ORF">ACHAW5_006095</name>
</gene>
<keyword evidence="3" id="KW-1185">Reference proteome</keyword>
<dbReference type="EMBL" id="JALLAZ020000976">
    <property type="protein sequence ID" value="KAL3783366.1"/>
    <property type="molecule type" value="Genomic_DNA"/>
</dbReference>
<dbReference type="SMART" id="SM00516">
    <property type="entry name" value="SEC14"/>
    <property type="match status" value="1"/>
</dbReference>
<evidence type="ECO:0000313" key="3">
    <source>
        <dbReference type="Proteomes" id="UP001530315"/>
    </source>
</evidence>
<dbReference type="PANTHER" id="PTHR45824:SF29">
    <property type="entry name" value="GH16843P"/>
    <property type="match status" value="1"/>
</dbReference>
<organism evidence="2 3">
    <name type="scientific">Stephanodiscus triporus</name>
    <dbReference type="NCBI Taxonomy" id="2934178"/>
    <lineage>
        <taxon>Eukaryota</taxon>
        <taxon>Sar</taxon>
        <taxon>Stramenopiles</taxon>
        <taxon>Ochrophyta</taxon>
        <taxon>Bacillariophyta</taxon>
        <taxon>Coscinodiscophyceae</taxon>
        <taxon>Thalassiosirophycidae</taxon>
        <taxon>Stephanodiscales</taxon>
        <taxon>Stephanodiscaceae</taxon>
        <taxon>Stephanodiscus</taxon>
    </lineage>
</organism>
<dbReference type="CDD" id="cd00170">
    <property type="entry name" value="SEC14"/>
    <property type="match status" value="1"/>
</dbReference>
<dbReference type="AlphaFoldDB" id="A0ABD3P7P2"/>
<dbReference type="Pfam" id="PF00650">
    <property type="entry name" value="CRAL_TRIO"/>
    <property type="match status" value="1"/>
</dbReference>
<dbReference type="Proteomes" id="UP001530315">
    <property type="component" value="Unassembled WGS sequence"/>
</dbReference>
<accession>A0ABD3P7P2</accession>
<dbReference type="Gene3D" id="3.40.525.10">
    <property type="entry name" value="CRAL-TRIO lipid binding domain"/>
    <property type="match status" value="1"/>
</dbReference>
<dbReference type="InterPro" id="IPR036865">
    <property type="entry name" value="CRAL-TRIO_dom_sf"/>
</dbReference>
<sequence length="332" mass="38039">MHPIRRILKGALIFSHHRKQKLMEKRAEKKELGLPRPKGLPRRHQVVDWMKWKFAMSDNYELRAEDRPQEAQRRMIANRRILRVVLWMMRTTGSIASKARKESRVSAADRICPTDPFHERCDDVGILAAYLKIMKWPSDLSPRFPFRLCANGCDSEGHSMVWYRPGLASPSANAELYTRSIINVLDVAVSDSLVRNGGAVGRFNIVMDCAGMSSKNSPSVAGAKRLFSILQDHYPDRLGILLVANLSGLTQMLMKMMLPFVTEDVRAKIHIVPNGEVERREMLLQFMAEDEIPYYLGGKDDYEYDATEYYRGKCVLSEDGIREYITTMPFHA</sequence>
<evidence type="ECO:0000259" key="1">
    <source>
        <dbReference type="PROSITE" id="PS50191"/>
    </source>
</evidence>
<dbReference type="PANTHER" id="PTHR45824">
    <property type="entry name" value="GH16843P"/>
    <property type="match status" value="1"/>
</dbReference>